<evidence type="ECO:0008006" key="4">
    <source>
        <dbReference type="Google" id="ProtNLM"/>
    </source>
</evidence>
<feature type="region of interest" description="Disordered" evidence="1">
    <location>
        <begin position="105"/>
        <end position="139"/>
    </location>
</feature>
<evidence type="ECO:0000256" key="1">
    <source>
        <dbReference type="SAM" id="MobiDB-lite"/>
    </source>
</evidence>
<dbReference type="Proteomes" id="UP000298216">
    <property type="component" value="Unassembled WGS sequence"/>
</dbReference>
<name>A0A4Y9RY60_9CAUL</name>
<dbReference type="InterPro" id="IPR036388">
    <property type="entry name" value="WH-like_DNA-bd_sf"/>
</dbReference>
<dbReference type="RefSeq" id="WP_135193386.1">
    <property type="nucleotide sequence ID" value="NZ_SPVH01000002.1"/>
</dbReference>
<protein>
    <recommendedName>
        <fullName evidence="4">Helix-turn-helix domain-containing protein</fullName>
    </recommendedName>
</protein>
<dbReference type="EMBL" id="SPVH01000002">
    <property type="protein sequence ID" value="TFW13994.1"/>
    <property type="molecule type" value="Genomic_DNA"/>
</dbReference>
<accession>A0A4Y9RY60</accession>
<sequence length="246" mass="27086">MSRLLDPENFVAEKFAWHQRISHDPAVSPAAKSIVGLLMHDLNPCVGGSWRGQDSMAASLGLSDRHVRRLLKQLEAAAYLQIEVRKGRSRTNIYRATLPDEAADALQKRTSATDQIEEKRTSAAVQTPKNRTPASRKPDMGVRQSLYEPINKIRAAENRQPSGGARPPACVTPFAQADVRQAVVQIAGEDAAVSYLDRAMWEPDQRRILCTSPMAFTRLKERVGQPLAASGISIALQPRETQQLAA</sequence>
<dbReference type="OrthoDB" id="7201518at2"/>
<comment type="caution">
    <text evidence="2">The sequence shown here is derived from an EMBL/GenBank/DDBJ whole genome shotgun (WGS) entry which is preliminary data.</text>
</comment>
<evidence type="ECO:0000313" key="2">
    <source>
        <dbReference type="EMBL" id="TFW13994.1"/>
    </source>
</evidence>
<feature type="compositionally biased region" description="Polar residues" evidence="1">
    <location>
        <begin position="123"/>
        <end position="133"/>
    </location>
</feature>
<evidence type="ECO:0000313" key="3">
    <source>
        <dbReference type="Proteomes" id="UP000298216"/>
    </source>
</evidence>
<dbReference type="AlphaFoldDB" id="A0A4Y9RY60"/>
<reference evidence="2 3" key="1">
    <citation type="submission" date="2019-03" db="EMBL/GenBank/DDBJ databases">
        <title>Draft genome of Brevundimonas sp. a heavy metal resistant soil bacteria.</title>
        <authorList>
            <person name="Soto J."/>
        </authorList>
    </citation>
    <scope>NUCLEOTIDE SEQUENCE [LARGE SCALE GENOMIC DNA]</scope>
    <source>
        <strain evidence="2 3">B-10</strain>
    </source>
</reference>
<gene>
    <name evidence="2" type="ORF">EGY25_01935</name>
</gene>
<proteinExistence type="predicted"/>
<organism evidence="2 3">
    <name type="scientific">Brevundimonas intermedia</name>
    <dbReference type="NCBI Taxonomy" id="74315"/>
    <lineage>
        <taxon>Bacteria</taxon>
        <taxon>Pseudomonadati</taxon>
        <taxon>Pseudomonadota</taxon>
        <taxon>Alphaproteobacteria</taxon>
        <taxon>Caulobacterales</taxon>
        <taxon>Caulobacteraceae</taxon>
        <taxon>Brevundimonas</taxon>
    </lineage>
</organism>
<dbReference type="Gene3D" id="1.10.10.10">
    <property type="entry name" value="Winged helix-like DNA-binding domain superfamily/Winged helix DNA-binding domain"/>
    <property type="match status" value="1"/>
</dbReference>
<keyword evidence="3" id="KW-1185">Reference proteome</keyword>